<accession>A0A4V1LS68</accession>
<gene>
    <name evidence="2" type="ORF">CS022_22540</name>
</gene>
<protein>
    <submittedName>
        <fullName evidence="2">Phage virion morphogenesis protein</fullName>
    </submittedName>
</protein>
<comment type="caution">
    <text evidence="2">The sequence shown here is derived from an EMBL/GenBank/DDBJ whole genome shotgun (WGS) entry which is preliminary data.</text>
</comment>
<evidence type="ECO:0000313" key="3">
    <source>
        <dbReference type="Proteomes" id="UP000290287"/>
    </source>
</evidence>
<evidence type="ECO:0000313" key="2">
    <source>
        <dbReference type="EMBL" id="RXJ70648.1"/>
    </source>
</evidence>
<feature type="compositionally biased region" description="Basic and acidic residues" evidence="1">
    <location>
        <begin position="38"/>
        <end position="58"/>
    </location>
</feature>
<feature type="region of interest" description="Disordered" evidence="1">
    <location>
        <begin position="38"/>
        <end position="65"/>
    </location>
</feature>
<dbReference type="NCBIfam" id="TIGR01635">
    <property type="entry name" value="tail_comp_S"/>
    <property type="match status" value="1"/>
</dbReference>
<dbReference type="InterPro" id="IPR006522">
    <property type="entry name" value="Phage_virion_morphogenesis"/>
</dbReference>
<dbReference type="OrthoDB" id="6402405at2"/>
<dbReference type="Proteomes" id="UP000290287">
    <property type="component" value="Unassembled WGS sequence"/>
</dbReference>
<dbReference type="RefSeq" id="WP_129124126.1">
    <property type="nucleotide sequence ID" value="NZ_PEIB01000045.1"/>
</dbReference>
<dbReference type="EMBL" id="PEIB01000045">
    <property type="protein sequence ID" value="RXJ70648.1"/>
    <property type="molecule type" value="Genomic_DNA"/>
</dbReference>
<dbReference type="AlphaFoldDB" id="A0A4V1LS68"/>
<proteinExistence type="predicted"/>
<evidence type="ECO:0000256" key="1">
    <source>
        <dbReference type="SAM" id="MobiDB-lite"/>
    </source>
</evidence>
<reference evidence="2 3" key="1">
    <citation type="submission" date="2017-10" db="EMBL/GenBank/DDBJ databases">
        <title>Nyctiphanis sp. nov., isolated from the stomach of the euphausiid Nyctiphanes simplex (Hansen, 1911) in the Gulf of California.</title>
        <authorList>
            <person name="Gomez-Gil B."/>
            <person name="Aguilar-Mendez M."/>
            <person name="Lopez-Cortes A."/>
            <person name="Gomez-Gutierrez J."/>
            <person name="Roque A."/>
            <person name="Lang E."/>
            <person name="Gonzalez-Castillo A."/>
        </authorList>
    </citation>
    <scope>NUCLEOTIDE SEQUENCE [LARGE SCALE GENOMIC DNA]</scope>
    <source>
        <strain evidence="2 3">CAIM 600</strain>
    </source>
</reference>
<name>A0A4V1LS68_9GAMM</name>
<organism evidence="2 3">
    <name type="scientific">Veronia nyctiphanis</name>
    <dbReference type="NCBI Taxonomy" id="1278244"/>
    <lineage>
        <taxon>Bacteria</taxon>
        <taxon>Pseudomonadati</taxon>
        <taxon>Pseudomonadota</taxon>
        <taxon>Gammaproteobacteria</taxon>
        <taxon>Vibrionales</taxon>
        <taxon>Vibrionaceae</taxon>
        <taxon>Veronia</taxon>
    </lineage>
</organism>
<sequence>MNNFNGIEPWAKSILRSIAPKQRKKIFREMALEIRRNQQERMKAQEDPDGKKWASRKERRDRHGRIQRKKKMMMGLRKTKRLKALSTTDGLAVGYEGRDARIARVHHFGLKDYVSNNQKISYEARGLIGHPALRKKLSDQLFTRIGALNNNHN</sequence>
<dbReference type="Pfam" id="PF05069">
    <property type="entry name" value="Phage_tail_S"/>
    <property type="match status" value="1"/>
</dbReference>
<keyword evidence="3" id="KW-1185">Reference proteome</keyword>